<dbReference type="InterPro" id="IPR036589">
    <property type="entry name" value="HCY_dom_sf"/>
</dbReference>
<evidence type="ECO:0000256" key="9">
    <source>
        <dbReference type="ARBA" id="ARBA00022679"/>
    </source>
</evidence>
<dbReference type="GO" id="GO:0031419">
    <property type="term" value="F:cobalamin binding"/>
    <property type="evidence" value="ECO:0007669"/>
    <property type="project" value="UniProtKB-KW"/>
</dbReference>
<keyword evidence="11" id="KW-0479">Metal-binding</keyword>
<evidence type="ECO:0000256" key="10">
    <source>
        <dbReference type="ARBA" id="ARBA00022691"/>
    </source>
</evidence>
<gene>
    <name evidence="18" type="ORF">KUDE01_024789</name>
</gene>
<dbReference type="Pfam" id="PF02574">
    <property type="entry name" value="S-methyl_trans"/>
    <property type="match status" value="1"/>
</dbReference>
<comment type="similarity">
    <text evidence="4">Belongs to the vitamin-B12 dependent methionine synthase family.</text>
</comment>
<comment type="cofactor">
    <cofactor evidence="2">
        <name>methylcob(III)alamin</name>
        <dbReference type="ChEBI" id="CHEBI:28115"/>
    </cofactor>
</comment>
<dbReference type="AlphaFoldDB" id="A0AAD9BGJ0"/>
<reference evidence="18" key="1">
    <citation type="submission" date="2023-04" db="EMBL/GenBank/DDBJ databases">
        <title>Chromosome-level genome of Chaenocephalus aceratus.</title>
        <authorList>
            <person name="Park H."/>
        </authorList>
    </citation>
    <scope>NUCLEOTIDE SEQUENCE</scope>
    <source>
        <strain evidence="18">DE</strain>
        <tissue evidence="18">Muscle</tissue>
    </source>
</reference>
<dbReference type="EC" id="2.1.1.13" evidence="5"/>
<keyword evidence="10" id="KW-0949">S-adenosyl-L-methionine</keyword>
<keyword evidence="9" id="KW-0808">Transferase</keyword>
<keyword evidence="14" id="KW-0170">Cobalt</keyword>
<dbReference type="PANTHER" id="PTHR45833:SF1">
    <property type="entry name" value="METHIONINE SYNTHASE"/>
    <property type="match status" value="1"/>
</dbReference>
<dbReference type="Proteomes" id="UP001228049">
    <property type="component" value="Unassembled WGS sequence"/>
</dbReference>
<dbReference type="InterPro" id="IPR050554">
    <property type="entry name" value="Met_Synthase/Corrinoid"/>
</dbReference>
<keyword evidence="12" id="KW-0862">Zinc</keyword>
<evidence type="ECO:0000256" key="8">
    <source>
        <dbReference type="ARBA" id="ARBA00022628"/>
    </source>
</evidence>
<evidence type="ECO:0000256" key="15">
    <source>
        <dbReference type="ARBA" id="ARBA00031040"/>
    </source>
</evidence>
<keyword evidence="7" id="KW-0028">Amino-acid biosynthesis</keyword>
<dbReference type="InterPro" id="IPR003726">
    <property type="entry name" value="HCY_dom"/>
</dbReference>
<keyword evidence="6" id="KW-0489">Methyltransferase</keyword>
<feature type="domain" description="Hcy-binding" evidence="17">
    <location>
        <begin position="20"/>
        <end position="206"/>
    </location>
</feature>
<name>A0AAD9BGJ0_DISEL</name>
<proteinExistence type="inferred from homology"/>
<dbReference type="PROSITE" id="PS50970">
    <property type="entry name" value="HCY"/>
    <property type="match status" value="1"/>
</dbReference>
<evidence type="ECO:0000313" key="18">
    <source>
        <dbReference type="EMBL" id="KAK1881624.1"/>
    </source>
</evidence>
<evidence type="ECO:0000256" key="1">
    <source>
        <dbReference type="ARBA" id="ARBA00001947"/>
    </source>
</evidence>
<evidence type="ECO:0000256" key="3">
    <source>
        <dbReference type="ARBA" id="ARBA00005178"/>
    </source>
</evidence>
<organism evidence="18 19">
    <name type="scientific">Dissostichus eleginoides</name>
    <name type="common">Patagonian toothfish</name>
    <name type="synonym">Dissostichus amissus</name>
    <dbReference type="NCBI Taxonomy" id="100907"/>
    <lineage>
        <taxon>Eukaryota</taxon>
        <taxon>Metazoa</taxon>
        <taxon>Chordata</taxon>
        <taxon>Craniata</taxon>
        <taxon>Vertebrata</taxon>
        <taxon>Euteleostomi</taxon>
        <taxon>Actinopterygii</taxon>
        <taxon>Neopterygii</taxon>
        <taxon>Teleostei</taxon>
        <taxon>Neoteleostei</taxon>
        <taxon>Acanthomorphata</taxon>
        <taxon>Eupercaria</taxon>
        <taxon>Perciformes</taxon>
        <taxon>Notothenioidei</taxon>
        <taxon>Nototheniidae</taxon>
        <taxon>Dissostichus</taxon>
    </lineage>
</organism>
<dbReference type="GO" id="GO:0005829">
    <property type="term" value="C:cytosol"/>
    <property type="evidence" value="ECO:0007669"/>
    <property type="project" value="TreeGrafter"/>
</dbReference>
<evidence type="ECO:0000256" key="14">
    <source>
        <dbReference type="ARBA" id="ARBA00023285"/>
    </source>
</evidence>
<accession>A0AAD9BGJ0</accession>
<dbReference type="GO" id="GO:0008705">
    <property type="term" value="F:methionine synthase activity"/>
    <property type="evidence" value="ECO:0007669"/>
    <property type="project" value="UniProtKB-EC"/>
</dbReference>
<keyword evidence="19" id="KW-1185">Reference proteome</keyword>
<evidence type="ECO:0000259" key="17">
    <source>
        <dbReference type="PROSITE" id="PS50970"/>
    </source>
</evidence>
<dbReference type="PANTHER" id="PTHR45833">
    <property type="entry name" value="METHIONINE SYNTHASE"/>
    <property type="match status" value="1"/>
</dbReference>
<evidence type="ECO:0000313" key="19">
    <source>
        <dbReference type="Proteomes" id="UP001228049"/>
    </source>
</evidence>
<evidence type="ECO:0000256" key="7">
    <source>
        <dbReference type="ARBA" id="ARBA00022605"/>
    </source>
</evidence>
<dbReference type="GO" id="GO:0046872">
    <property type="term" value="F:metal ion binding"/>
    <property type="evidence" value="ECO:0007669"/>
    <property type="project" value="UniProtKB-KW"/>
</dbReference>
<keyword evidence="13" id="KW-0486">Methionine biosynthesis</keyword>
<comment type="pathway">
    <text evidence="3">Amino-acid biosynthesis; L-methionine biosynthesis via de novo pathway; L-methionine from L-homocysteine (MetH route): step 1/1.</text>
</comment>
<comment type="cofactor">
    <cofactor evidence="1">
        <name>Zn(2+)</name>
        <dbReference type="ChEBI" id="CHEBI:29105"/>
    </cofactor>
</comment>
<evidence type="ECO:0000256" key="4">
    <source>
        <dbReference type="ARBA" id="ARBA00010398"/>
    </source>
</evidence>
<keyword evidence="8" id="KW-0846">Cobalamin</keyword>
<evidence type="ECO:0000256" key="16">
    <source>
        <dbReference type="PROSITE-ProRule" id="PRU00333"/>
    </source>
</evidence>
<dbReference type="GO" id="GO:0032259">
    <property type="term" value="P:methylation"/>
    <property type="evidence" value="ECO:0007669"/>
    <property type="project" value="UniProtKB-KW"/>
</dbReference>
<evidence type="ECO:0000256" key="12">
    <source>
        <dbReference type="ARBA" id="ARBA00022833"/>
    </source>
</evidence>
<evidence type="ECO:0000256" key="11">
    <source>
        <dbReference type="ARBA" id="ARBA00022723"/>
    </source>
</evidence>
<comment type="caution">
    <text evidence="16">Lacks conserved residue(s) required for the propagation of feature annotation.</text>
</comment>
<dbReference type="SUPFAM" id="SSF82282">
    <property type="entry name" value="Homocysteine S-methyltransferase"/>
    <property type="match status" value="1"/>
</dbReference>
<dbReference type="FunFam" id="3.20.20.330:FF:000001">
    <property type="entry name" value="Methionine synthase"/>
    <property type="match status" value="1"/>
</dbReference>
<sequence>MAPTNAMKYSSEAGCSCPLEAELRAVLQQRIMVLDGGMGTMIQQHKLEEEDFRGEEFKEHPLSLRGNNDLLSLTQPQIIYTIHKDYLLAGADIIETNTFSSTCVAQADYGLELLAYRLNRASAELARRAADDVTKQTGCKRYVAGAVGPTNKTLSVSPSVDRPDFRNITFDELVEAYSEQVRGLLDGGADILLVETIFDTANAKVC</sequence>
<comment type="caution">
    <text evidence="18">The sequence shown here is derived from an EMBL/GenBank/DDBJ whole genome shotgun (WGS) entry which is preliminary data.</text>
</comment>
<dbReference type="GO" id="GO:0046653">
    <property type="term" value="P:tetrahydrofolate metabolic process"/>
    <property type="evidence" value="ECO:0007669"/>
    <property type="project" value="TreeGrafter"/>
</dbReference>
<evidence type="ECO:0000256" key="5">
    <source>
        <dbReference type="ARBA" id="ARBA00012032"/>
    </source>
</evidence>
<protein>
    <recommendedName>
        <fullName evidence="5">methionine synthase</fullName>
        <ecNumber evidence="5">2.1.1.13</ecNumber>
    </recommendedName>
    <alternativeName>
        <fullName evidence="15">5-methyltetrahydrofolate--homocysteine methyltransferase</fullName>
    </alternativeName>
</protein>
<evidence type="ECO:0000256" key="2">
    <source>
        <dbReference type="ARBA" id="ARBA00001956"/>
    </source>
</evidence>
<evidence type="ECO:0000256" key="6">
    <source>
        <dbReference type="ARBA" id="ARBA00022603"/>
    </source>
</evidence>
<dbReference type="GO" id="GO:0050667">
    <property type="term" value="P:homocysteine metabolic process"/>
    <property type="evidence" value="ECO:0007669"/>
    <property type="project" value="TreeGrafter"/>
</dbReference>
<dbReference type="EMBL" id="JASDAP010000024">
    <property type="protein sequence ID" value="KAK1881624.1"/>
    <property type="molecule type" value="Genomic_DNA"/>
</dbReference>
<evidence type="ECO:0000256" key="13">
    <source>
        <dbReference type="ARBA" id="ARBA00023167"/>
    </source>
</evidence>
<dbReference type="Gene3D" id="3.20.20.330">
    <property type="entry name" value="Homocysteine-binding-like domain"/>
    <property type="match status" value="1"/>
</dbReference>